<feature type="domain" description="DNA2/NAM7 helicase helicase" evidence="1">
    <location>
        <begin position="167"/>
        <end position="407"/>
    </location>
</feature>
<dbReference type="OrthoDB" id="4423012at2759"/>
<dbReference type="InterPro" id="IPR045055">
    <property type="entry name" value="DNA2/NAM7-like"/>
</dbReference>
<dbReference type="EMBL" id="CAJPDR010000493">
    <property type="protein sequence ID" value="CAF9937886.1"/>
    <property type="molecule type" value="Genomic_DNA"/>
</dbReference>
<dbReference type="GO" id="GO:0004386">
    <property type="term" value="F:helicase activity"/>
    <property type="evidence" value="ECO:0007669"/>
    <property type="project" value="InterPro"/>
</dbReference>
<reference evidence="2" key="1">
    <citation type="submission" date="2021-03" db="EMBL/GenBank/DDBJ databases">
        <authorList>
            <person name="Tagirdzhanova G."/>
        </authorList>
    </citation>
    <scope>NUCLEOTIDE SEQUENCE</scope>
</reference>
<evidence type="ECO:0000259" key="1">
    <source>
        <dbReference type="Pfam" id="PF13086"/>
    </source>
</evidence>
<comment type="caution">
    <text evidence="2">The sequence shown here is derived from an EMBL/GenBank/DDBJ whole genome shotgun (WGS) entry which is preliminary data.</text>
</comment>
<keyword evidence="3" id="KW-1185">Reference proteome</keyword>
<dbReference type="Pfam" id="PF13086">
    <property type="entry name" value="AAA_11"/>
    <property type="match status" value="1"/>
</dbReference>
<dbReference type="Gene3D" id="3.40.50.300">
    <property type="entry name" value="P-loop containing nucleotide triphosphate hydrolases"/>
    <property type="match status" value="1"/>
</dbReference>
<gene>
    <name evidence="2" type="ORF">ALECFALPRED_007444</name>
</gene>
<dbReference type="AlphaFoldDB" id="A0A8H3G490"/>
<dbReference type="SUPFAM" id="SSF52540">
    <property type="entry name" value="P-loop containing nucleoside triphosphate hydrolases"/>
    <property type="match status" value="1"/>
</dbReference>
<organism evidence="2 3">
    <name type="scientific">Alectoria fallacina</name>
    <dbReference type="NCBI Taxonomy" id="1903189"/>
    <lineage>
        <taxon>Eukaryota</taxon>
        <taxon>Fungi</taxon>
        <taxon>Dikarya</taxon>
        <taxon>Ascomycota</taxon>
        <taxon>Pezizomycotina</taxon>
        <taxon>Lecanoromycetes</taxon>
        <taxon>OSLEUM clade</taxon>
        <taxon>Lecanoromycetidae</taxon>
        <taxon>Lecanorales</taxon>
        <taxon>Lecanorineae</taxon>
        <taxon>Parmeliaceae</taxon>
        <taxon>Alectoria</taxon>
    </lineage>
</organism>
<sequence>MFHSVYADFKPPLVGTNNCGKRYVIWESNVFAEADAKAHKVPGQEATRWEFNVVDHFEGFEAPLVGIMQNRFKAGKDIDQYETRIDDDVLLEPIIDDVLGERSREGPSNFGQSLDELSAEALGCLTPTMTEARLPMRAMFLKGMPYVASDNDILVDNAPAPAQWRGNESQKEALRKAFAHKVSLVWGPAATGKSEVLANIIVEALRRNPWERVLVNAPRNVPVDSLLKRAAAVNEANHPGKAGKKVFAPFVRLFSASQIRAQYAVNAPILAAPYHIDNLRMKEAERDKNRWAAYGTNHAELRTEGFIEDEKKSMAYFKCAFELTRIVMDKAKVVFCTTAACRNNALRWTVQEENDVKLLTWQPTMNIVDEAACAKPLELLLLLASFNTIKRAIYGGDHKQQPPFLVSDEAKKLWVKTLFEELIQRTWPTTLLDVQYRTHSDAAEAANHVTYDDKVRAFHQTNFTPRQFYISLNRKLPISFTAQGQEYMLTTYLNYVDVVNGIEAGP</sequence>
<evidence type="ECO:0000313" key="2">
    <source>
        <dbReference type="EMBL" id="CAF9937886.1"/>
    </source>
</evidence>
<dbReference type="Proteomes" id="UP000664203">
    <property type="component" value="Unassembled WGS sequence"/>
</dbReference>
<dbReference type="InterPro" id="IPR027417">
    <property type="entry name" value="P-loop_NTPase"/>
</dbReference>
<dbReference type="PANTHER" id="PTHR10887">
    <property type="entry name" value="DNA2/NAM7 HELICASE FAMILY"/>
    <property type="match status" value="1"/>
</dbReference>
<protein>
    <recommendedName>
        <fullName evidence="1">DNA2/NAM7 helicase helicase domain-containing protein</fullName>
    </recommendedName>
</protein>
<name>A0A8H3G490_9LECA</name>
<dbReference type="InterPro" id="IPR041677">
    <property type="entry name" value="DNA2/NAM7_AAA_11"/>
</dbReference>
<accession>A0A8H3G490</accession>
<dbReference type="PANTHER" id="PTHR10887:SF495">
    <property type="entry name" value="HELICASE SENATAXIN ISOFORM X1-RELATED"/>
    <property type="match status" value="1"/>
</dbReference>
<evidence type="ECO:0000313" key="3">
    <source>
        <dbReference type="Proteomes" id="UP000664203"/>
    </source>
</evidence>
<proteinExistence type="predicted"/>